<dbReference type="AlphaFoldDB" id="G2YPV9"/>
<protein>
    <submittedName>
        <fullName evidence="2">Uncharacterized protein</fullName>
    </submittedName>
</protein>
<feature type="compositionally biased region" description="Basic and acidic residues" evidence="1">
    <location>
        <begin position="43"/>
        <end position="52"/>
    </location>
</feature>
<feature type="region of interest" description="Disordered" evidence="1">
    <location>
        <begin position="1"/>
        <end position="52"/>
    </location>
</feature>
<dbReference type="EMBL" id="FQ790347">
    <property type="protein sequence ID" value="CCD53657.1"/>
    <property type="molecule type" value="Genomic_DNA"/>
</dbReference>
<feature type="compositionally biased region" description="Basic residues" evidence="1">
    <location>
        <begin position="21"/>
        <end position="42"/>
    </location>
</feature>
<dbReference type="Proteomes" id="UP000008177">
    <property type="component" value="Unplaced contigs"/>
</dbReference>
<reference evidence="3" key="1">
    <citation type="journal article" date="2011" name="PLoS Genet.">
        <title>Genomic analysis of the necrotrophic fungal pathogens Sclerotinia sclerotiorum and Botrytis cinerea.</title>
        <authorList>
            <person name="Amselem J."/>
            <person name="Cuomo C.A."/>
            <person name="van Kan J.A."/>
            <person name="Viaud M."/>
            <person name="Benito E.P."/>
            <person name="Couloux A."/>
            <person name="Coutinho P.M."/>
            <person name="de Vries R.P."/>
            <person name="Dyer P.S."/>
            <person name="Fillinger S."/>
            <person name="Fournier E."/>
            <person name="Gout L."/>
            <person name="Hahn M."/>
            <person name="Kohn L."/>
            <person name="Lapalu N."/>
            <person name="Plummer K.M."/>
            <person name="Pradier J.M."/>
            <person name="Quevillon E."/>
            <person name="Sharon A."/>
            <person name="Simon A."/>
            <person name="ten Have A."/>
            <person name="Tudzynski B."/>
            <person name="Tudzynski P."/>
            <person name="Wincker P."/>
            <person name="Andrew M."/>
            <person name="Anthouard V."/>
            <person name="Beever R.E."/>
            <person name="Beffa R."/>
            <person name="Benoit I."/>
            <person name="Bouzid O."/>
            <person name="Brault B."/>
            <person name="Chen Z."/>
            <person name="Choquer M."/>
            <person name="Collemare J."/>
            <person name="Cotton P."/>
            <person name="Danchin E.G."/>
            <person name="Da Silva C."/>
            <person name="Gautier A."/>
            <person name="Giraud C."/>
            <person name="Giraud T."/>
            <person name="Gonzalez C."/>
            <person name="Grossetete S."/>
            <person name="Guldener U."/>
            <person name="Henrissat B."/>
            <person name="Howlett B.J."/>
            <person name="Kodira C."/>
            <person name="Kretschmer M."/>
            <person name="Lappartient A."/>
            <person name="Leroch M."/>
            <person name="Levis C."/>
            <person name="Mauceli E."/>
            <person name="Neuveglise C."/>
            <person name="Oeser B."/>
            <person name="Pearson M."/>
            <person name="Poulain J."/>
            <person name="Poussereau N."/>
            <person name="Quesneville H."/>
            <person name="Rascle C."/>
            <person name="Schumacher J."/>
            <person name="Segurens B."/>
            <person name="Sexton A."/>
            <person name="Silva E."/>
            <person name="Sirven C."/>
            <person name="Soanes D.M."/>
            <person name="Talbot N.J."/>
            <person name="Templeton M."/>
            <person name="Yandava C."/>
            <person name="Yarden O."/>
            <person name="Zeng Q."/>
            <person name="Rollins J.A."/>
            <person name="Lebrun M.H."/>
            <person name="Dickman M."/>
        </authorList>
    </citation>
    <scope>NUCLEOTIDE SEQUENCE [LARGE SCALE GENOMIC DNA]</scope>
    <source>
        <strain evidence="3">T4</strain>
    </source>
</reference>
<sequence length="52" mass="6558">MMHPNLRQLSELQRTRYLPQPRKRPIKYKKLKTNVNRTNKRLPMRDRETRIR</sequence>
<evidence type="ECO:0000256" key="1">
    <source>
        <dbReference type="SAM" id="MobiDB-lite"/>
    </source>
</evidence>
<dbReference type="HOGENOM" id="CLU_3087015_0_0_1"/>
<proteinExistence type="predicted"/>
<evidence type="ECO:0000313" key="2">
    <source>
        <dbReference type="EMBL" id="CCD53657.1"/>
    </source>
</evidence>
<name>G2YPV9_BOTF4</name>
<organism evidence="2 3">
    <name type="scientific">Botryotinia fuckeliana (strain T4)</name>
    <name type="common">Noble rot fungus</name>
    <name type="synonym">Botrytis cinerea</name>
    <dbReference type="NCBI Taxonomy" id="999810"/>
    <lineage>
        <taxon>Eukaryota</taxon>
        <taxon>Fungi</taxon>
        <taxon>Dikarya</taxon>
        <taxon>Ascomycota</taxon>
        <taxon>Pezizomycotina</taxon>
        <taxon>Leotiomycetes</taxon>
        <taxon>Helotiales</taxon>
        <taxon>Sclerotiniaceae</taxon>
        <taxon>Botrytis</taxon>
    </lineage>
</organism>
<dbReference type="InParanoid" id="G2YPV9"/>
<accession>G2YPV9</accession>
<evidence type="ECO:0000313" key="3">
    <source>
        <dbReference type="Proteomes" id="UP000008177"/>
    </source>
</evidence>
<gene>
    <name evidence="2" type="ORF">BofuT4_P137020.1</name>
</gene>